<evidence type="ECO:0000256" key="1">
    <source>
        <dbReference type="SAM" id="Coils"/>
    </source>
</evidence>
<protein>
    <submittedName>
        <fullName evidence="2">Uncharacterized protein</fullName>
    </submittedName>
</protein>
<comment type="caution">
    <text evidence="2">The sequence shown here is derived from an EMBL/GenBank/DDBJ whole genome shotgun (WGS) entry which is preliminary data.</text>
</comment>
<evidence type="ECO:0000313" key="3">
    <source>
        <dbReference type="Proteomes" id="UP001162131"/>
    </source>
</evidence>
<feature type="coiled-coil region" evidence="1">
    <location>
        <begin position="31"/>
        <end position="197"/>
    </location>
</feature>
<dbReference type="Proteomes" id="UP001162131">
    <property type="component" value="Unassembled WGS sequence"/>
</dbReference>
<dbReference type="EMBL" id="CAJZBQ010000021">
    <property type="protein sequence ID" value="CAG9318608.1"/>
    <property type="molecule type" value="Genomic_DNA"/>
</dbReference>
<sequence length="292" mass="34163">MDKDVDSFIDFGELHINDLQTPEKIIKDSLYQQCKSEIGELELKIKKTQKENQEISDTIEGYSGKLDNENLMERIERLEKENLELKIRNQFLEGFQKQGTNNIEISMLEDEGKELEQALQACQNECMDLKQQISQVGQMSEKSAQRLEEIKEACENYAILQKELKLQIEEFEGRGNQEDINEEILYLEEEIDQLKNLLIQDRAKRVQLEIAYKDKSKFSKNPSKINSLKISKILSEKNQEISQIDKEISTLKSGYDQYKREINKINKLLEDTHRFRPDDTLSSRRSLSSSIM</sequence>
<dbReference type="AlphaFoldDB" id="A0AAU9IY37"/>
<accession>A0AAU9IY37</accession>
<evidence type="ECO:0000313" key="2">
    <source>
        <dbReference type="EMBL" id="CAG9318608.1"/>
    </source>
</evidence>
<gene>
    <name evidence="2" type="ORF">BSTOLATCC_MIC21982</name>
</gene>
<proteinExistence type="predicted"/>
<organism evidence="2 3">
    <name type="scientific">Blepharisma stoltei</name>
    <dbReference type="NCBI Taxonomy" id="1481888"/>
    <lineage>
        <taxon>Eukaryota</taxon>
        <taxon>Sar</taxon>
        <taxon>Alveolata</taxon>
        <taxon>Ciliophora</taxon>
        <taxon>Postciliodesmatophora</taxon>
        <taxon>Heterotrichea</taxon>
        <taxon>Heterotrichida</taxon>
        <taxon>Blepharismidae</taxon>
        <taxon>Blepharisma</taxon>
    </lineage>
</organism>
<reference evidence="2" key="1">
    <citation type="submission" date="2021-09" db="EMBL/GenBank/DDBJ databases">
        <authorList>
            <consortium name="AG Swart"/>
            <person name="Singh M."/>
            <person name="Singh A."/>
            <person name="Seah K."/>
            <person name="Emmerich C."/>
        </authorList>
    </citation>
    <scope>NUCLEOTIDE SEQUENCE</scope>
    <source>
        <strain evidence="2">ATCC30299</strain>
    </source>
</reference>
<keyword evidence="3" id="KW-1185">Reference proteome</keyword>
<keyword evidence="1" id="KW-0175">Coiled coil</keyword>
<name>A0AAU9IY37_9CILI</name>